<keyword evidence="3" id="KW-1185">Reference proteome</keyword>
<dbReference type="Gramene" id="PSR95025">
    <property type="protein sequence ID" value="PSR95025"/>
    <property type="gene ID" value="CEY00_Acc25780"/>
</dbReference>
<evidence type="ECO:0000313" key="2">
    <source>
        <dbReference type="EMBL" id="PSR95025.1"/>
    </source>
</evidence>
<dbReference type="GO" id="GO:0003746">
    <property type="term" value="F:translation elongation factor activity"/>
    <property type="evidence" value="ECO:0007669"/>
    <property type="project" value="UniProtKB-KW"/>
</dbReference>
<gene>
    <name evidence="2" type="ORF">CEY00_Acc25780</name>
</gene>
<dbReference type="AlphaFoldDB" id="A0A2R6PPN8"/>
<dbReference type="InParanoid" id="A0A2R6PPN8"/>
<dbReference type="PANTHER" id="PTHR33257">
    <property type="entry name" value="OS05G0165500 PROTEIN"/>
    <property type="match status" value="1"/>
</dbReference>
<evidence type="ECO:0000313" key="3">
    <source>
        <dbReference type="Proteomes" id="UP000241394"/>
    </source>
</evidence>
<feature type="region of interest" description="Disordered" evidence="1">
    <location>
        <begin position="95"/>
        <end position="114"/>
    </location>
</feature>
<feature type="region of interest" description="Disordered" evidence="1">
    <location>
        <begin position="51"/>
        <end position="86"/>
    </location>
</feature>
<keyword evidence="2" id="KW-0648">Protein biosynthesis</keyword>
<reference evidence="3" key="2">
    <citation type="journal article" date="2018" name="BMC Genomics">
        <title>A manually annotated Actinidia chinensis var. chinensis (kiwifruit) genome highlights the challenges associated with draft genomes and gene prediction in plants.</title>
        <authorList>
            <person name="Pilkington S.M."/>
            <person name="Crowhurst R."/>
            <person name="Hilario E."/>
            <person name="Nardozza S."/>
            <person name="Fraser L."/>
            <person name="Peng Y."/>
            <person name="Gunaseelan K."/>
            <person name="Simpson R."/>
            <person name="Tahir J."/>
            <person name="Deroles S.C."/>
            <person name="Templeton K."/>
            <person name="Luo Z."/>
            <person name="Davy M."/>
            <person name="Cheng C."/>
            <person name="McNeilage M."/>
            <person name="Scaglione D."/>
            <person name="Liu Y."/>
            <person name="Zhang Q."/>
            <person name="Datson P."/>
            <person name="De Silva N."/>
            <person name="Gardiner S.E."/>
            <person name="Bassett H."/>
            <person name="Chagne D."/>
            <person name="McCallum J."/>
            <person name="Dzierzon H."/>
            <person name="Deng C."/>
            <person name="Wang Y.Y."/>
            <person name="Barron L."/>
            <person name="Manako K."/>
            <person name="Bowen J."/>
            <person name="Foster T.M."/>
            <person name="Erridge Z.A."/>
            <person name="Tiffin H."/>
            <person name="Waite C.N."/>
            <person name="Davies K.M."/>
            <person name="Grierson E.P."/>
            <person name="Laing W.A."/>
            <person name="Kirk R."/>
            <person name="Chen X."/>
            <person name="Wood M."/>
            <person name="Montefiori M."/>
            <person name="Brummell D.A."/>
            <person name="Schwinn K.E."/>
            <person name="Catanach A."/>
            <person name="Fullerton C."/>
            <person name="Li D."/>
            <person name="Meiyalaghan S."/>
            <person name="Nieuwenhuizen N."/>
            <person name="Read N."/>
            <person name="Prakash R."/>
            <person name="Hunter D."/>
            <person name="Zhang H."/>
            <person name="McKenzie M."/>
            <person name="Knabel M."/>
            <person name="Harris A."/>
            <person name="Allan A.C."/>
            <person name="Gleave A."/>
            <person name="Chen A."/>
            <person name="Janssen B.J."/>
            <person name="Plunkett B."/>
            <person name="Ampomah-Dwamena C."/>
            <person name="Voogd C."/>
            <person name="Leif D."/>
            <person name="Lafferty D."/>
            <person name="Souleyre E.J.F."/>
            <person name="Varkonyi-Gasic E."/>
            <person name="Gambi F."/>
            <person name="Hanley J."/>
            <person name="Yao J.L."/>
            <person name="Cheung J."/>
            <person name="David K.M."/>
            <person name="Warren B."/>
            <person name="Marsh K."/>
            <person name="Snowden K.C."/>
            <person name="Lin-Wang K."/>
            <person name="Brian L."/>
            <person name="Martinez-Sanchez M."/>
            <person name="Wang M."/>
            <person name="Ileperuma N."/>
            <person name="Macnee N."/>
            <person name="Campin R."/>
            <person name="McAtee P."/>
            <person name="Drummond R.S.M."/>
            <person name="Espley R.V."/>
            <person name="Ireland H.S."/>
            <person name="Wu R."/>
            <person name="Atkinson R.G."/>
            <person name="Karunairetnam S."/>
            <person name="Bulley S."/>
            <person name="Chunkath S."/>
            <person name="Hanley Z."/>
            <person name="Storey R."/>
            <person name="Thrimawithana A.H."/>
            <person name="Thomson S."/>
            <person name="David C."/>
            <person name="Testolin R."/>
            <person name="Huang H."/>
            <person name="Hellens R.P."/>
            <person name="Schaffer R.J."/>
        </authorList>
    </citation>
    <scope>NUCLEOTIDE SEQUENCE [LARGE SCALE GENOMIC DNA]</scope>
    <source>
        <strain evidence="3">cv. Red5</strain>
    </source>
</reference>
<sequence length="187" mass="20327">MLTSRSDLLEKSKPYSRSLLREVAAINPSLEVYYGGASISVPFTWESQPGTPKVKFRENPLPPLTPPPSCHFSSTKNPTKRPSKSNLFHAVLPKLNLRRTSPPPSPASSLSSSSFWSPSCSVPSSPFTPPNIRGRVHLSSARSTFDSRVHEEDEYGSPASALCFGTARGTNGRSRGCSSNVIKVLLR</sequence>
<reference evidence="2 3" key="1">
    <citation type="submission" date="2017-07" db="EMBL/GenBank/DDBJ databases">
        <title>An improved, manually edited Actinidia chinensis var. chinensis (kiwifruit) genome highlights the challenges associated with draft genomes and gene prediction in plants.</title>
        <authorList>
            <person name="Pilkington S."/>
            <person name="Crowhurst R."/>
            <person name="Hilario E."/>
            <person name="Nardozza S."/>
            <person name="Fraser L."/>
            <person name="Peng Y."/>
            <person name="Gunaseelan K."/>
            <person name="Simpson R."/>
            <person name="Tahir J."/>
            <person name="Deroles S."/>
            <person name="Templeton K."/>
            <person name="Luo Z."/>
            <person name="Davy M."/>
            <person name="Cheng C."/>
            <person name="Mcneilage M."/>
            <person name="Scaglione D."/>
            <person name="Liu Y."/>
            <person name="Zhang Q."/>
            <person name="Datson P."/>
            <person name="De Silva N."/>
            <person name="Gardiner S."/>
            <person name="Bassett H."/>
            <person name="Chagne D."/>
            <person name="Mccallum J."/>
            <person name="Dzierzon H."/>
            <person name="Deng C."/>
            <person name="Wang Y.-Y."/>
            <person name="Barron N."/>
            <person name="Manako K."/>
            <person name="Bowen J."/>
            <person name="Foster T."/>
            <person name="Erridge Z."/>
            <person name="Tiffin H."/>
            <person name="Waite C."/>
            <person name="Davies K."/>
            <person name="Grierson E."/>
            <person name="Laing W."/>
            <person name="Kirk R."/>
            <person name="Chen X."/>
            <person name="Wood M."/>
            <person name="Montefiori M."/>
            <person name="Brummell D."/>
            <person name="Schwinn K."/>
            <person name="Catanach A."/>
            <person name="Fullerton C."/>
            <person name="Li D."/>
            <person name="Meiyalaghan S."/>
            <person name="Nieuwenhuizen N."/>
            <person name="Read N."/>
            <person name="Prakash R."/>
            <person name="Hunter D."/>
            <person name="Zhang H."/>
            <person name="Mckenzie M."/>
            <person name="Knabel M."/>
            <person name="Harris A."/>
            <person name="Allan A."/>
            <person name="Chen A."/>
            <person name="Janssen B."/>
            <person name="Plunkett B."/>
            <person name="Dwamena C."/>
            <person name="Voogd C."/>
            <person name="Leif D."/>
            <person name="Lafferty D."/>
            <person name="Souleyre E."/>
            <person name="Varkonyi-Gasic E."/>
            <person name="Gambi F."/>
            <person name="Hanley J."/>
            <person name="Yao J.-L."/>
            <person name="Cheung J."/>
            <person name="David K."/>
            <person name="Warren B."/>
            <person name="Marsh K."/>
            <person name="Snowden K."/>
            <person name="Lin-Wang K."/>
            <person name="Brian L."/>
            <person name="Martinez-Sanchez M."/>
            <person name="Wang M."/>
            <person name="Ileperuma N."/>
            <person name="Macnee N."/>
            <person name="Campin R."/>
            <person name="Mcatee P."/>
            <person name="Drummond R."/>
            <person name="Espley R."/>
            <person name="Ireland H."/>
            <person name="Wu R."/>
            <person name="Atkinson R."/>
            <person name="Karunairetnam S."/>
            <person name="Bulley S."/>
            <person name="Chunkath S."/>
            <person name="Hanley Z."/>
            <person name="Storey R."/>
            <person name="Thrimawithana A."/>
            <person name="Thomson S."/>
            <person name="David C."/>
            <person name="Testolin R."/>
        </authorList>
    </citation>
    <scope>NUCLEOTIDE SEQUENCE [LARGE SCALE GENOMIC DNA]</scope>
    <source>
        <strain evidence="3">cv. Red5</strain>
        <tissue evidence="2">Young leaf</tissue>
    </source>
</reference>
<organism evidence="2 3">
    <name type="scientific">Actinidia chinensis var. chinensis</name>
    <name type="common">Chinese soft-hair kiwi</name>
    <dbReference type="NCBI Taxonomy" id="1590841"/>
    <lineage>
        <taxon>Eukaryota</taxon>
        <taxon>Viridiplantae</taxon>
        <taxon>Streptophyta</taxon>
        <taxon>Embryophyta</taxon>
        <taxon>Tracheophyta</taxon>
        <taxon>Spermatophyta</taxon>
        <taxon>Magnoliopsida</taxon>
        <taxon>eudicotyledons</taxon>
        <taxon>Gunneridae</taxon>
        <taxon>Pentapetalae</taxon>
        <taxon>asterids</taxon>
        <taxon>Ericales</taxon>
        <taxon>Actinidiaceae</taxon>
        <taxon>Actinidia</taxon>
    </lineage>
</organism>
<feature type="compositionally biased region" description="Pro residues" evidence="1">
    <location>
        <begin position="60"/>
        <end position="69"/>
    </location>
</feature>
<dbReference type="PANTHER" id="PTHR33257:SF46">
    <property type="entry name" value="OVATE FAMILY PROTEIN"/>
    <property type="match status" value="1"/>
</dbReference>
<dbReference type="OMA" id="GCYSSMF"/>
<dbReference type="EMBL" id="NKQK01000023">
    <property type="protein sequence ID" value="PSR95025.1"/>
    <property type="molecule type" value="Genomic_DNA"/>
</dbReference>
<proteinExistence type="predicted"/>
<name>A0A2R6PPN8_ACTCC</name>
<dbReference type="OrthoDB" id="1741718at2759"/>
<dbReference type="Proteomes" id="UP000241394">
    <property type="component" value="Chromosome LG23"/>
</dbReference>
<evidence type="ECO:0000256" key="1">
    <source>
        <dbReference type="SAM" id="MobiDB-lite"/>
    </source>
</evidence>
<dbReference type="STRING" id="1590841.A0A2R6PPN8"/>
<keyword evidence="2" id="KW-0251">Elongation factor</keyword>
<comment type="caution">
    <text evidence="2">The sequence shown here is derived from an EMBL/GenBank/DDBJ whole genome shotgun (WGS) entry which is preliminary data.</text>
</comment>
<accession>A0A2R6PPN8</accession>
<protein>
    <submittedName>
        <fullName evidence="2">Elongation factor G like</fullName>
    </submittedName>
</protein>